<comment type="subcellular location">
    <subcellularLocation>
        <location evidence="1">Cell membrane</location>
        <topology evidence="1">Multi-pass membrane protein</topology>
    </subcellularLocation>
</comment>
<reference evidence="13 14" key="1">
    <citation type="submission" date="2024-09" db="EMBL/GenBank/DDBJ databases">
        <authorList>
            <person name="Sun Q."/>
            <person name="Mori K."/>
        </authorList>
    </citation>
    <scope>NUCLEOTIDE SEQUENCE [LARGE SCALE GENOMIC DNA]</scope>
    <source>
        <strain evidence="13 14">CCM 7765</strain>
    </source>
</reference>
<keyword evidence="2" id="KW-1003">Cell membrane</keyword>
<evidence type="ECO:0000256" key="1">
    <source>
        <dbReference type="ARBA" id="ARBA00004651"/>
    </source>
</evidence>
<evidence type="ECO:0000259" key="11">
    <source>
        <dbReference type="PROSITE" id="PS51371"/>
    </source>
</evidence>
<accession>A0ABV6HKH4</accession>
<dbReference type="RefSeq" id="WP_130855988.1">
    <property type="nucleotide sequence ID" value="NZ_JBHLWO010000002.1"/>
</dbReference>
<evidence type="ECO:0000256" key="3">
    <source>
        <dbReference type="ARBA" id="ARBA00022692"/>
    </source>
</evidence>
<feature type="transmembrane region" description="Helical" evidence="10">
    <location>
        <begin position="131"/>
        <end position="153"/>
    </location>
</feature>
<dbReference type="PROSITE" id="PS51846">
    <property type="entry name" value="CNNM"/>
    <property type="match status" value="1"/>
</dbReference>
<feature type="transmembrane region" description="Helical" evidence="10">
    <location>
        <begin position="54"/>
        <end position="75"/>
    </location>
</feature>
<feature type="domain" description="CNNM transmembrane" evidence="12">
    <location>
        <begin position="1"/>
        <end position="196"/>
    </location>
</feature>
<proteinExistence type="predicted"/>
<dbReference type="EMBL" id="JBHLWO010000002">
    <property type="protein sequence ID" value="MFC0319383.1"/>
    <property type="molecule type" value="Genomic_DNA"/>
</dbReference>
<keyword evidence="6 8" id="KW-0129">CBS domain</keyword>
<dbReference type="Pfam" id="PF01595">
    <property type="entry name" value="CNNM"/>
    <property type="match status" value="1"/>
</dbReference>
<dbReference type="InterPro" id="IPR051676">
    <property type="entry name" value="UPF0053_domain"/>
</dbReference>
<dbReference type="PANTHER" id="PTHR43099">
    <property type="entry name" value="UPF0053 PROTEIN YRKA"/>
    <property type="match status" value="1"/>
</dbReference>
<gene>
    <name evidence="13" type="ORF">ACFFI0_13775</name>
</gene>
<dbReference type="InterPro" id="IPR046342">
    <property type="entry name" value="CBS_dom_sf"/>
</dbReference>
<evidence type="ECO:0000256" key="2">
    <source>
        <dbReference type="ARBA" id="ARBA00022475"/>
    </source>
</evidence>
<feature type="transmembrane region" description="Helical" evidence="10">
    <location>
        <begin position="6"/>
        <end position="24"/>
    </location>
</feature>
<dbReference type="Pfam" id="PF00571">
    <property type="entry name" value="CBS"/>
    <property type="match status" value="1"/>
</dbReference>
<dbReference type="Proteomes" id="UP001589774">
    <property type="component" value="Unassembled WGS sequence"/>
</dbReference>
<evidence type="ECO:0000256" key="6">
    <source>
        <dbReference type="ARBA" id="ARBA00023122"/>
    </source>
</evidence>
<evidence type="ECO:0000256" key="7">
    <source>
        <dbReference type="ARBA" id="ARBA00023136"/>
    </source>
</evidence>
<dbReference type="PROSITE" id="PS51371">
    <property type="entry name" value="CBS"/>
    <property type="match status" value="1"/>
</dbReference>
<dbReference type="Gene3D" id="3.30.465.10">
    <property type="match status" value="1"/>
</dbReference>
<evidence type="ECO:0000256" key="5">
    <source>
        <dbReference type="ARBA" id="ARBA00022989"/>
    </source>
</evidence>
<dbReference type="InterPro" id="IPR002550">
    <property type="entry name" value="CNNM"/>
</dbReference>
<comment type="caution">
    <text evidence="13">The sequence shown here is derived from an EMBL/GenBank/DDBJ whole genome shotgun (WGS) entry which is preliminary data.</text>
</comment>
<dbReference type="SUPFAM" id="SSF54631">
    <property type="entry name" value="CBS-domain pair"/>
    <property type="match status" value="1"/>
</dbReference>
<dbReference type="Gene3D" id="3.10.580.10">
    <property type="entry name" value="CBS-domain"/>
    <property type="match status" value="1"/>
</dbReference>
<evidence type="ECO:0000313" key="13">
    <source>
        <dbReference type="EMBL" id="MFC0319383.1"/>
    </source>
</evidence>
<dbReference type="InterPro" id="IPR044751">
    <property type="entry name" value="Ion_transp-like_CBS"/>
</dbReference>
<dbReference type="SUPFAM" id="SSF56176">
    <property type="entry name" value="FAD-binding/transporter-associated domain-like"/>
    <property type="match status" value="1"/>
</dbReference>
<evidence type="ECO:0000256" key="9">
    <source>
        <dbReference type="PROSITE-ProRule" id="PRU01193"/>
    </source>
</evidence>
<evidence type="ECO:0000256" key="8">
    <source>
        <dbReference type="PROSITE-ProRule" id="PRU00703"/>
    </source>
</evidence>
<dbReference type="InterPro" id="IPR016169">
    <property type="entry name" value="FAD-bd_PCMH_sub2"/>
</dbReference>
<evidence type="ECO:0000256" key="10">
    <source>
        <dbReference type="SAM" id="Phobius"/>
    </source>
</evidence>
<keyword evidence="5 9" id="KW-1133">Transmembrane helix</keyword>
<keyword evidence="4" id="KW-0677">Repeat</keyword>
<evidence type="ECO:0000256" key="4">
    <source>
        <dbReference type="ARBA" id="ARBA00022737"/>
    </source>
</evidence>
<dbReference type="InterPro" id="IPR000644">
    <property type="entry name" value="CBS_dom"/>
</dbReference>
<dbReference type="InterPro" id="IPR036318">
    <property type="entry name" value="FAD-bd_PCMH-like_sf"/>
</dbReference>
<protein>
    <submittedName>
        <fullName evidence="13">Hemolysin family protein</fullName>
    </submittedName>
</protein>
<sequence length="424" mass="47807">MEIVIIIALILINGLFSMSELALVSTRKFKLEASIKKGDTGAAKALELANNPTTFLSTVQIGITLVGILTGLFSGKSLTLTVANYLRSIELITPYAESVAVFLVVLFITYLTIVFGELIPKRIGLHYPEAIATTIAAPMTILSRISLPIIWILTKTSNLFFNLFGIKDYHDEAVSEEEINAIIKDSTEGGEIQPIEQDLVRRVFSLGDRRAGELMTHRMDLVWIDINDNWETIKSKIRSRPHSVYPVCERSLDNLLGLVSVRELFLQESSTSSPNLKRHVRKALFVSEYTAAYRVLELLRSAQQHYGIVLDEYGDLQGLISINDILDELISDKTDTANDYQIIQRSENTWLADGKLPLFEFIQYFKVSDVPETNNFTTLGGLLLKLLDHIPTLTEKVRWNNFELEVVDMDGMRIDKILITRIPE</sequence>
<dbReference type="InterPro" id="IPR005170">
    <property type="entry name" value="Transptr-assoc_dom"/>
</dbReference>
<keyword evidence="7 9" id="KW-0472">Membrane</keyword>
<evidence type="ECO:0000259" key="12">
    <source>
        <dbReference type="PROSITE" id="PS51846"/>
    </source>
</evidence>
<dbReference type="CDD" id="cd04590">
    <property type="entry name" value="CBS_pair_CorC_HlyC_assoc"/>
    <property type="match status" value="1"/>
</dbReference>
<feature type="domain" description="CBS" evidence="11">
    <location>
        <begin position="279"/>
        <end position="336"/>
    </location>
</feature>
<dbReference type="Pfam" id="PF03471">
    <property type="entry name" value="CorC_HlyC"/>
    <property type="match status" value="1"/>
</dbReference>
<evidence type="ECO:0000313" key="14">
    <source>
        <dbReference type="Proteomes" id="UP001589774"/>
    </source>
</evidence>
<name>A0ABV6HKH4_9SPHI</name>
<keyword evidence="3 9" id="KW-0812">Transmembrane</keyword>
<keyword evidence="14" id="KW-1185">Reference proteome</keyword>
<feature type="transmembrane region" description="Helical" evidence="10">
    <location>
        <begin position="95"/>
        <end position="119"/>
    </location>
</feature>
<dbReference type="SMART" id="SM01091">
    <property type="entry name" value="CorC_HlyC"/>
    <property type="match status" value="1"/>
</dbReference>
<organism evidence="13 14">
    <name type="scientific">Olivibacter oleidegradans</name>
    <dbReference type="NCBI Taxonomy" id="760123"/>
    <lineage>
        <taxon>Bacteria</taxon>
        <taxon>Pseudomonadati</taxon>
        <taxon>Bacteroidota</taxon>
        <taxon>Sphingobacteriia</taxon>
        <taxon>Sphingobacteriales</taxon>
        <taxon>Sphingobacteriaceae</taxon>
        <taxon>Olivibacter</taxon>
    </lineage>
</organism>
<dbReference type="PANTHER" id="PTHR43099:SF2">
    <property type="entry name" value="UPF0053 PROTEIN YRKA"/>
    <property type="match status" value="1"/>
</dbReference>